<proteinExistence type="predicted"/>
<comment type="caution">
    <text evidence="1">The sequence shown here is derived from an EMBL/GenBank/DDBJ whole genome shotgun (WGS) entry which is preliminary data.</text>
</comment>
<evidence type="ECO:0000313" key="1">
    <source>
        <dbReference type="EMBL" id="ENV18795.1"/>
    </source>
</evidence>
<protein>
    <submittedName>
        <fullName evidence="1">Uncharacterized protein</fullName>
    </submittedName>
</protein>
<gene>
    <name evidence="1" type="ORF">F964_00595</name>
</gene>
<accession>N8YHP5</accession>
<keyword evidence="2" id="KW-1185">Reference proteome</keyword>
<reference evidence="1 2" key="1">
    <citation type="submission" date="2013-02" db="EMBL/GenBank/DDBJ databases">
        <title>The Genome Sequence of Acinetobacter guillouiae NIPH 991.</title>
        <authorList>
            <consortium name="The Broad Institute Genome Sequencing Platform"/>
            <consortium name="The Broad Institute Genome Sequencing Center for Infectious Disease"/>
            <person name="Cerqueira G."/>
            <person name="Feldgarden M."/>
            <person name="Courvalin P."/>
            <person name="Perichon B."/>
            <person name="Grillot-Courvalin C."/>
            <person name="Clermont D."/>
            <person name="Rocha E."/>
            <person name="Yoon E.-J."/>
            <person name="Nemec A."/>
            <person name="Walker B."/>
            <person name="Young S.K."/>
            <person name="Zeng Q."/>
            <person name="Gargeya S."/>
            <person name="Fitzgerald M."/>
            <person name="Haas B."/>
            <person name="Abouelleil A."/>
            <person name="Alvarado L."/>
            <person name="Arachchi H.M."/>
            <person name="Berlin A.M."/>
            <person name="Chapman S.B."/>
            <person name="Dewar J."/>
            <person name="Goldberg J."/>
            <person name="Griggs A."/>
            <person name="Gujja S."/>
            <person name="Hansen M."/>
            <person name="Howarth C."/>
            <person name="Imamovic A."/>
            <person name="Larimer J."/>
            <person name="McCowan C."/>
            <person name="Murphy C."/>
            <person name="Neiman D."/>
            <person name="Pearson M."/>
            <person name="Priest M."/>
            <person name="Roberts A."/>
            <person name="Saif S."/>
            <person name="Shea T."/>
            <person name="Sisk P."/>
            <person name="Sykes S."/>
            <person name="Wortman J."/>
            <person name="Nusbaum C."/>
            <person name="Birren B."/>
        </authorList>
    </citation>
    <scope>NUCLEOTIDE SEQUENCE [LARGE SCALE GENOMIC DNA]</scope>
    <source>
        <strain evidence="1 2">NIPH 991</strain>
    </source>
</reference>
<dbReference type="EMBL" id="APPJ01000004">
    <property type="protein sequence ID" value="ENV18795.1"/>
    <property type="molecule type" value="Genomic_DNA"/>
</dbReference>
<dbReference type="PATRIC" id="fig|1217656.3.peg.580"/>
<sequence length="38" mass="4485">MKKYGMIASKTRTKIENEIFNIIFELKFTKNAVVLFFA</sequence>
<dbReference type="Proteomes" id="UP000013148">
    <property type="component" value="Unassembled WGS sequence"/>
</dbReference>
<dbReference type="AlphaFoldDB" id="N8YHP5"/>
<name>N8YHP5_ACIGI</name>
<organism evidence="1 2">
    <name type="scientific">Acinetobacter guillouiae NIPH 991</name>
    <dbReference type="NCBI Taxonomy" id="1217656"/>
    <lineage>
        <taxon>Bacteria</taxon>
        <taxon>Pseudomonadati</taxon>
        <taxon>Pseudomonadota</taxon>
        <taxon>Gammaproteobacteria</taxon>
        <taxon>Moraxellales</taxon>
        <taxon>Moraxellaceae</taxon>
        <taxon>Acinetobacter</taxon>
    </lineage>
</organism>
<evidence type="ECO:0000313" key="2">
    <source>
        <dbReference type="Proteomes" id="UP000013148"/>
    </source>
</evidence>
<dbReference type="HOGENOM" id="CLU_3323432_0_0_6"/>